<gene>
    <name evidence="2" type="ORF">ACFFIA_07660</name>
</gene>
<keyword evidence="3" id="KW-1185">Reference proteome</keyword>
<proteinExistence type="predicted"/>
<dbReference type="EMBL" id="JBHLUH010000009">
    <property type="protein sequence ID" value="MFC0527532.1"/>
    <property type="molecule type" value="Genomic_DNA"/>
</dbReference>
<comment type="caution">
    <text evidence="2">The sequence shown here is derived from an EMBL/GenBank/DDBJ whole genome shotgun (WGS) entry which is preliminary data.</text>
</comment>
<dbReference type="Proteomes" id="UP001589867">
    <property type="component" value="Unassembled WGS sequence"/>
</dbReference>
<sequence>MPDVDSSIDVEMPPGTEVILTIGVAFEAWDGLPMTKMAMTPEFPEEAKRLGKTDWTSVSWYEYGATTGLPRLARVFDELDVKVSLSTSARAVELYPDLANQLVRSGHELVGHGYSQSQRMFLLDEEQDLAEVRRCTAILEKLTGVRPVGWSSQGGQRGDHTVSSLLREGYRYCKDFRHSDVPVVVGRDGDRKLIAMPRMDEVNDAVLFRRFGAPPSVFVEIFQRGFDQVRSEVTDQPRIVSVTLHPTYYGRPFGVSALRECVEYARRHPNVWICRRRDAAAHFQRVLD</sequence>
<evidence type="ECO:0000313" key="2">
    <source>
        <dbReference type="EMBL" id="MFC0527532.1"/>
    </source>
</evidence>
<dbReference type="Pfam" id="PF01522">
    <property type="entry name" value="Polysacc_deac_1"/>
    <property type="match status" value="1"/>
</dbReference>
<dbReference type="Gene3D" id="3.20.20.370">
    <property type="entry name" value="Glycoside hydrolase/deacetylase"/>
    <property type="match status" value="1"/>
</dbReference>
<protein>
    <submittedName>
        <fullName evidence="2">Polysaccharide deacetylase family protein</fullName>
    </submittedName>
</protein>
<name>A0ABV6LYN7_9ACTN</name>
<dbReference type="PROSITE" id="PS51677">
    <property type="entry name" value="NODB"/>
    <property type="match status" value="1"/>
</dbReference>
<dbReference type="RefSeq" id="WP_377247621.1">
    <property type="nucleotide sequence ID" value="NZ_JBHLUH010000009.1"/>
</dbReference>
<dbReference type="InterPro" id="IPR002509">
    <property type="entry name" value="NODB_dom"/>
</dbReference>
<feature type="domain" description="NodB homology" evidence="1">
    <location>
        <begin position="55"/>
        <end position="274"/>
    </location>
</feature>
<accession>A0ABV6LYN7</accession>
<organism evidence="2 3">
    <name type="scientific">Phytohabitans kaempferiae</name>
    <dbReference type="NCBI Taxonomy" id="1620943"/>
    <lineage>
        <taxon>Bacteria</taxon>
        <taxon>Bacillati</taxon>
        <taxon>Actinomycetota</taxon>
        <taxon>Actinomycetes</taxon>
        <taxon>Micromonosporales</taxon>
        <taxon>Micromonosporaceae</taxon>
    </lineage>
</organism>
<dbReference type="InterPro" id="IPR011330">
    <property type="entry name" value="Glyco_hydro/deAcase_b/a-brl"/>
</dbReference>
<dbReference type="PANTHER" id="PTHR43123">
    <property type="entry name" value="POLYSACCHARIDE DEACETYLASE-RELATED"/>
    <property type="match status" value="1"/>
</dbReference>
<evidence type="ECO:0000259" key="1">
    <source>
        <dbReference type="PROSITE" id="PS51677"/>
    </source>
</evidence>
<dbReference type="SUPFAM" id="SSF88713">
    <property type="entry name" value="Glycoside hydrolase/deacetylase"/>
    <property type="match status" value="1"/>
</dbReference>
<dbReference type="PANTHER" id="PTHR43123:SF1">
    <property type="entry name" value="POLYSACCHARIDE DEACETYLASE-RELATED"/>
    <property type="match status" value="1"/>
</dbReference>
<evidence type="ECO:0000313" key="3">
    <source>
        <dbReference type="Proteomes" id="UP001589867"/>
    </source>
</evidence>
<reference evidence="2 3" key="1">
    <citation type="submission" date="2024-09" db="EMBL/GenBank/DDBJ databases">
        <authorList>
            <person name="Sun Q."/>
            <person name="Mori K."/>
        </authorList>
    </citation>
    <scope>NUCLEOTIDE SEQUENCE [LARGE SCALE GENOMIC DNA]</scope>
    <source>
        <strain evidence="2 3">TBRC 3947</strain>
    </source>
</reference>